<dbReference type="Pfam" id="PF02518">
    <property type="entry name" value="HATPase_c"/>
    <property type="match status" value="1"/>
</dbReference>
<dbReference type="Pfam" id="PF00512">
    <property type="entry name" value="HisKA"/>
    <property type="match status" value="1"/>
</dbReference>
<keyword evidence="6" id="KW-0808">Transferase</keyword>
<dbReference type="FunFam" id="1.10.287.130:FF:000055">
    <property type="entry name" value="Two-component sensor histidine kinase"/>
    <property type="match status" value="1"/>
</dbReference>
<dbReference type="SMART" id="SM00387">
    <property type="entry name" value="HATPase_c"/>
    <property type="match status" value="1"/>
</dbReference>
<evidence type="ECO:0000256" key="5">
    <source>
        <dbReference type="ARBA" id="ARBA00022617"/>
    </source>
</evidence>
<evidence type="ECO:0000256" key="3">
    <source>
        <dbReference type="ARBA" id="ARBA00012438"/>
    </source>
</evidence>
<dbReference type="InterPro" id="IPR000700">
    <property type="entry name" value="PAS-assoc_C"/>
</dbReference>
<comment type="cofactor">
    <cofactor evidence="2">
        <name>heme</name>
        <dbReference type="ChEBI" id="CHEBI:30413"/>
    </cofactor>
</comment>
<dbReference type="EC" id="2.7.13.3" evidence="3"/>
<feature type="domain" description="PAS" evidence="18">
    <location>
        <begin position="177"/>
        <end position="247"/>
    </location>
</feature>
<evidence type="ECO:0000256" key="9">
    <source>
        <dbReference type="ARBA" id="ARBA00022741"/>
    </source>
</evidence>
<dbReference type="PANTHER" id="PTHR43065:SF10">
    <property type="entry name" value="PEROXIDE STRESS-ACTIVATED HISTIDINE KINASE MAK3"/>
    <property type="match status" value="1"/>
</dbReference>
<dbReference type="Pfam" id="PF00989">
    <property type="entry name" value="PAS"/>
    <property type="match status" value="1"/>
</dbReference>
<evidence type="ECO:0000259" key="17">
    <source>
        <dbReference type="PROSITE" id="PS50109"/>
    </source>
</evidence>
<dbReference type="Proteomes" id="UP000248148">
    <property type="component" value="Unassembled WGS sequence"/>
</dbReference>
<evidence type="ECO:0000256" key="11">
    <source>
        <dbReference type="ARBA" id="ARBA00022840"/>
    </source>
</evidence>
<name>A0A318TBQ6_9BRAD</name>
<dbReference type="FunFam" id="3.30.565.10:FF:000042">
    <property type="entry name" value="Two-component sensor histidine kinase KdpD"/>
    <property type="match status" value="1"/>
</dbReference>
<dbReference type="AlphaFoldDB" id="A0A318TBQ6"/>
<dbReference type="Gene3D" id="3.30.565.10">
    <property type="entry name" value="Histidine kinase-like ATPase, C-terminal domain"/>
    <property type="match status" value="1"/>
</dbReference>
<dbReference type="InterPro" id="IPR013655">
    <property type="entry name" value="PAS_fold_3"/>
</dbReference>
<dbReference type="SUPFAM" id="SSF47384">
    <property type="entry name" value="Homodimeric domain of signal transducing histidine kinase"/>
    <property type="match status" value="1"/>
</dbReference>
<evidence type="ECO:0000256" key="7">
    <source>
        <dbReference type="ARBA" id="ARBA00022723"/>
    </source>
</evidence>
<evidence type="ECO:0000256" key="10">
    <source>
        <dbReference type="ARBA" id="ARBA00022777"/>
    </source>
</evidence>
<dbReference type="PROSITE" id="PS50113">
    <property type="entry name" value="PAC"/>
    <property type="match status" value="2"/>
</dbReference>
<dbReference type="InterPro" id="IPR053564">
    <property type="entry name" value="Sensor_kinase_FixL-like"/>
</dbReference>
<dbReference type="CDD" id="cd00130">
    <property type="entry name" value="PAS"/>
    <property type="match status" value="2"/>
</dbReference>
<comment type="function">
    <text evidence="15">Putative oxygen sensor; modulates the activity of FixJ, a transcriptional activator of nitrogen fixation fixK gene. FixL probably acts as a kinase that phosphorylates FixJ.</text>
</comment>
<keyword evidence="5" id="KW-0349">Heme</keyword>
<comment type="caution">
    <text evidence="20">The sequence shown here is derived from an EMBL/GenBank/DDBJ whole genome shotgun (WGS) entry which is preliminary data.</text>
</comment>
<evidence type="ECO:0000256" key="12">
    <source>
        <dbReference type="ARBA" id="ARBA00023004"/>
    </source>
</evidence>
<dbReference type="SMART" id="SM00091">
    <property type="entry name" value="PAS"/>
    <property type="match status" value="2"/>
</dbReference>
<dbReference type="GO" id="GO:0000155">
    <property type="term" value="F:phosphorelay sensor kinase activity"/>
    <property type="evidence" value="ECO:0007669"/>
    <property type="project" value="InterPro"/>
</dbReference>
<dbReference type="PROSITE" id="PS50109">
    <property type="entry name" value="HIS_KIN"/>
    <property type="match status" value="1"/>
</dbReference>
<evidence type="ECO:0000256" key="4">
    <source>
        <dbReference type="ARBA" id="ARBA00022553"/>
    </source>
</evidence>
<keyword evidence="14" id="KW-0535">Nitrogen fixation</keyword>
<dbReference type="SMART" id="SM00086">
    <property type="entry name" value="PAC"/>
    <property type="match status" value="2"/>
</dbReference>
<keyword evidence="8" id="KW-0677">Repeat</keyword>
<reference evidence="20 21" key="1">
    <citation type="submission" date="2018-06" db="EMBL/GenBank/DDBJ databases">
        <title>Genomic Encyclopedia of Archaeal and Bacterial Type Strains, Phase II (KMG-II): from individual species to whole genera.</title>
        <authorList>
            <person name="Goeker M."/>
        </authorList>
    </citation>
    <scope>NUCLEOTIDE SEQUENCE [LARGE SCALE GENOMIC DNA]</scope>
    <source>
        <strain evidence="20 21">JCM 11668</strain>
    </source>
</reference>
<evidence type="ECO:0000256" key="16">
    <source>
        <dbReference type="ARBA" id="ARBA00070616"/>
    </source>
</evidence>
<dbReference type="EMBL" id="QJTI01000015">
    <property type="protein sequence ID" value="PYF02026.1"/>
    <property type="molecule type" value="Genomic_DNA"/>
</dbReference>
<dbReference type="PROSITE" id="PS50112">
    <property type="entry name" value="PAS"/>
    <property type="match status" value="1"/>
</dbReference>
<dbReference type="Pfam" id="PF08447">
    <property type="entry name" value="PAS_3"/>
    <property type="match status" value="1"/>
</dbReference>
<feature type="domain" description="Histidine kinase" evidence="17">
    <location>
        <begin position="324"/>
        <end position="539"/>
    </location>
</feature>
<dbReference type="SUPFAM" id="SSF55874">
    <property type="entry name" value="ATPase domain of HSP90 chaperone/DNA topoisomerase II/histidine kinase"/>
    <property type="match status" value="1"/>
</dbReference>
<protein>
    <recommendedName>
        <fullName evidence="16">Sensor protein FixL</fullName>
        <ecNumber evidence="3">2.7.13.3</ecNumber>
    </recommendedName>
</protein>
<comment type="catalytic activity">
    <reaction evidence="1">
        <text>ATP + protein L-histidine = ADP + protein N-phospho-L-histidine.</text>
        <dbReference type="EC" id="2.7.13.3"/>
    </reaction>
</comment>
<dbReference type="InterPro" id="IPR003661">
    <property type="entry name" value="HisK_dim/P_dom"/>
</dbReference>
<evidence type="ECO:0000313" key="21">
    <source>
        <dbReference type="Proteomes" id="UP000248148"/>
    </source>
</evidence>
<keyword evidence="10 20" id="KW-0418">Kinase</keyword>
<evidence type="ECO:0000256" key="13">
    <source>
        <dbReference type="ARBA" id="ARBA00023012"/>
    </source>
</evidence>
<keyword evidence="12" id="KW-0408">Iron</keyword>
<dbReference type="NCBIfam" id="TIGR00229">
    <property type="entry name" value="sensory_box"/>
    <property type="match status" value="2"/>
</dbReference>
<dbReference type="InterPro" id="IPR001610">
    <property type="entry name" value="PAC"/>
</dbReference>
<keyword evidence="4" id="KW-0597">Phosphoprotein</keyword>
<dbReference type="InterPro" id="IPR013767">
    <property type="entry name" value="PAS_fold"/>
</dbReference>
<dbReference type="InterPro" id="IPR000014">
    <property type="entry name" value="PAS"/>
</dbReference>
<feature type="domain" description="PAC" evidence="19">
    <location>
        <begin position="245"/>
        <end position="304"/>
    </location>
</feature>
<proteinExistence type="predicted"/>
<keyword evidence="9" id="KW-0547">Nucleotide-binding</keyword>
<keyword evidence="21" id="KW-1185">Reference proteome</keyword>
<dbReference type="PANTHER" id="PTHR43065">
    <property type="entry name" value="SENSOR HISTIDINE KINASE"/>
    <property type="match status" value="1"/>
</dbReference>
<keyword evidence="7" id="KW-0479">Metal-binding</keyword>
<dbReference type="InterPro" id="IPR005467">
    <property type="entry name" value="His_kinase_dom"/>
</dbReference>
<dbReference type="RefSeq" id="WP_245407721.1">
    <property type="nucleotide sequence ID" value="NZ_QJTI01000015.1"/>
</dbReference>
<dbReference type="Gene3D" id="1.10.287.130">
    <property type="match status" value="1"/>
</dbReference>
<dbReference type="CDD" id="cd00082">
    <property type="entry name" value="HisKA"/>
    <property type="match status" value="1"/>
</dbReference>
<dbReference type="FunFam" id="3.30.450.20:FF:000060">
    <property type="entry name" value="Sensor protein FixL"/>
    <property type="match status" value="1"/>
</dbReference>
<evidence type="ECO:0000256" key="1">
    <source>
        <dbReference type="ARBA" id="ARBA00000085"/>
    </source>
</evidence>
<organism evidence="20 21">
    <name type="scientific">Rhodopseudomonas faecalis</name>
    <dbReference type="NCBI Taxonomy" id="99655"/>
    <lineage>
        <taxon>Bacteria</taxon>
        <taxon>Pseudomonadati</taxon>
        <taxon>Pseudomonadota</taxon>
        <taxon>Alphaproteobacteria</taxon>
        <taxon>Hyphomicrobiales</taxon>
        <taxon>Nitrobacteraceae</taxon>
        <taxon>Rhodopseudomonas</taxon>
    </lineage>
</organism>
<dbReference type="InterPro" id="IPR003594">
    <property type="entry name" value="HATPase_dom"/>
</dbReference>
<evidence type="ECO:0000256" key="14">
    <source>
        <dbReference type="ARBA" id="ARBA00023231"/>
    </source>
</evidence>
<dbReference type="InterPro" id="IPR004358">
    <property type="entry name" value="Sig_transdc_His_kin-like_C"/>
</dbReference>
<evidence type="ECO:0000256" key="2">
    <source>
        <dbReference type="ARBA" id="ARBA00001971"/>
    </source>
</evidence>
<accession>A0A318TBQ6</accession>
<evidence type="ECO:0000259" key="18">
    <source>
        <dbReference type="PROSITE" id="PS50112"/>
    </source>
</evidence>
<keyword evidence="13" id="KW-0902">Two-component regulatory system</keyword>
<dbReference type="SMART" id="SM00388">
    <property type="entry name" value="HisKA"/>
    <property type="match status" value="1"/>
</dbReference>
<evidence type="ECO:0000256" key="6">
    <source>
        <dbReference type="ARBA" id="ARBA00022679"/>
    </source>
</evidence>
<sequence length="547" mass="59612">MTVIDRSDIDDRCLHERLQAGIEGAGVGVWELNLTSHDLVLSPSAQHLLGLTGLDAATAPDAAPLAATSSDCTVDDRAVTNSAVLGAAHSPPISLERFLALLPADDRATVQSALRHSIETGAAFNVEYQTERAPGGSHWVRLRGSVVPAMPGTPLCLAGIVQDIDDQKRLEQALRTQETHLRSILETVPDAMIVIDSRGIMRFFSSAAERLFGYSEGEAIGRNVSELMAGPDRSRHDNHLQRYSKSGERHIIGIGRIVTGRRRDGSTFPIHLTIGEMQSGGERYFTGFVRDLTEYQQTQARLHELQSELVHVSRLSAMGEMASALAHELNQPLSAISNYIKGSRRLLSAIDDSNRAKIESAMDRAAEQALRAGQIIRRLRDFVARGETEKQVESLAKLIEEAGALGLSGAREQGVQLRFNLNARHDLVLVDRVQIQQVLVNLFRNALEAMANSEKKELIAANARAADHMIEVSVSDTGTGFQDDVQSNLFQTFFTTKETGMGVGLSISRSIIEAHGGRMWAENNPWGGATFRFTLPAASQEDLADAT</sequence>
<evidence type="ECO:0000313" key="20">
    <source>
        <dbReference type="EMBL" id="PYF02026.1"/>
    </source>
</evidence>
<feature type="domain" description="PAC" evidence="19">
    <location>
        <begin position="124"/>
        <end position="176"/>
    </location>
</feature>
<dbReference type="GO" id="GO:0042802">
    <property type="term" value="F:identical protein binding"/>
    <property type="evidence" value="ECO:0007669"/>
    <property type="project" value="UniProtKB-ARBA"/>
</dbReference>
<dbReference type="GO" id="GO:0006355">
    <property type="term" value="P:regulation of DNA-templated transcription"/>
    <property type="evidence" value="ECO:0007669"/>
    <property type="project" value="InterPro"/>
</dbReference>
<dbReference type="Gene3D" id="3.30.450.20">
    <property type="entry name" value="PAS domain"/>
    <property type="match status" value="2"/>
</dbReference>
<keyword evidence="11" id="KW-0067">ATP-binding</keyword>
<dbReference type="InterPro" id="IPR036890">
    <property type="entry name" value="HATPase_C_sf"/>
</dbReference>
<dbReference type="NCBIfam" id="NF041777">
    <property type="entry name" value="sens_FixL_Rhizob"/>
    <property type="match status" value="1"/>
</dbReference>
<dbReference type="SUPFAM" id="SSF55785">
    <property type="entry name" value="PYP-like sensor domain (PAS domain)"/>
    <property type="match status" value="2"/>
</dbReference>
<dbReference type="GO" id="GO:0046872">
    <property type="term" value="F:metal ion binding"/>
    <property type="evidence" value="ECO:0007669"/>
    <property type="project" value="UniProtKB-KW"/>
</dbReference>
<evidence type="ECO:0000259" key="19">
    <source>
        <dbReference type="PROSITE" id="PS50113"/>
    </source>
</evidence>
<evidence type="ECO:0000256" key="8">
    <source>
        <dbReference type="ARBA" id="ARBA00022737"/>
    </source>
</evidence>
<dbReference type="PRINTS" id="PR00344">
    <property type="entry name" value="BCTRLSENSOR"/>
</dbReference>
<evidence type="ECO:0000256" key="15">
    <source>
        <dbReference type="ARBA" id="ARBA00059827"/>
    </source>
</evidence>
<dbReference type="Gene3D" id="6.10.250.2580">
    <property type="match status" value="1"/>
</dbReference>
<gene>
    <name evidence="20" type="ORF">BJ122_11556</name>
</gene>
<dbReference type="GO" id="GO:0005524">
    <property type="term" value="F:ATP binding"/>
    <property type="evidence" value="ECO:0007669"/>
    <property type="project" value="UniProtKB-KW"/>
</dbReference>
<dbReference type="InterPro" id="IPR036097">
    <property type="entry name" value="HisK_dim/P_sf"/>
</dbReference>
<dbReference type="InterPro" id="IPR035965">
    <property type="entry name" value="PAS-like_dom_sf"/>
</dbReference>